<feature type="compositionally biased region" description="Basic residues" evidence="1">
    <location>
        <begin position="30"/>
        <end position="39"/>
    </location>
</feature>
<dbReference type="EMBL" id="CP002819">
    <property type="protein sequence ID" value="AEG68614.1"/>
    <property type="molecule type" value="Genomic_DNA"/>
</dbReference>
<gene>
    <name evidence="2" type="ordered locus">RSPO_c01313</name>
</gene>
<accession>F6G030</accession>
<evidence type="ECO:0000313" key="3">
    <source>
        <dbReference type="Proteomes" id="UP000007953"/>
    </source>
</evidence>
<evidence type="ECO:0000256" key="1">
    <source>
        <dbReference type="SAM" id="MobiDB-lite"/>
    </source>
</evidence>
<dbReference type="KEGG" id="rsn:RSPO_c01313"/>
<organism evidence="2 3">
    <name type="scientific">Ralstonia solanacearum (strain Po82)</name>
    <dbReference type="NCBI Taxonomy" id="1031711"/>
    <lineage>
        <taxon>Bacteria</taxon>
        <taxon>Pseudomonadati</taxon>
        <taxon>Pseudomonadota</taxon>
        <taxon>Betaproteobacteria</taxon>
        <taxon>Burkholderiales</taxon>
        <taxon>Burkholderiaceae</taxon>
        <taxon>Ralstonia</taxon>
        <taxon>Ralstonia solanacearum species complex</taxon>
    </lineage>
</organism>
<protein>
    <submittedName>
        <fullName evidence="2">Uncharacterized protein</fullName>
    </submittedName>
</protein>
<name>F6G030_RALS8</name>
<feature type="region of interest" description="Disordered" evidence="1">
    <location>
        <begin position="19"/>
        <end position="72"/>
    </location>
</feature>
<dbReference type="AlphaFoldDB" id="F6G030"/>
<dbReference type="Proteomes" id="UP000007953">
    <property type="component" value="Chromosome"/>
</dbReference>
<dbReference type="PATRIC" id="fig|1031711.3.peg.1284"/>
<proteinExistence type="predicted"/>
<dbReference type="HOGENOM" id="CLU_2719444_0_0_4"/>
<sequence>MKLVVHINDILEGRSADQALASASSEGVLVRRRNKKHGKTASGAAGGTERRHRGSDGARAAPARGGGRHGRQ</sequence>
<evidence type="ECO:0000313" key="2">
    <source>
        <dbReference type="EMBL" id="AEG68614.1"/>
    </source>
</evidence>
<reference evidence="2 3" key="1">
    <citation type="journal article" date="2011" name="J. Bacteriol.">
        <title>Complete genome sequence of the plant pathogen Ralstonia solanacearum strain Po82.</title>
        <authorList>
            <person name="Xu J."/>
            <person name="Zheng H.J."/>
            <person name="Liu L."/>
            <person name="Pan Z.C."/>
            <person name="Prior P."/>
            <person name="Tang B."/>
            <person name="Xu J.S."/>
            <person name="Zhang H."/>
            <person name="Tian Q."/>
            <person name="Zhang L.Q."/>
            <person name="Feng J."/>
        </authorList>
    </citation>
    <scope>NUCLEOTIDE SEQUENCE [LARGE SCALE GENOMIC DNA]</scope>
    <source>
        <strain evidence="2 3">Po82</strain>
    </source>
</reference>